<feature type="domain" description="TRAF-type" evidence="6">
    <location>
        <begin position="590"/>
        <end position="646"/>
    </location>
</feature>
<dbReference type="Gene3D" id="3.30.40.10">
    <property type="entry name" value="Zinc/RING finger domain, C3HC4 (zinc finger)"/>
    <property type="match status" value="1"/>
</dbReference>
<feature type="zinc finger region" description="TRAF-type" evidence="4">
    <location>
        <begin position="590"/>
        <end position="646"/>
    </location>
</feature>
<dbReference type="eggNOG" id="KOG4282">
    <property type="taxonomic scope" value="Eukaryota"/>
</dbReference>
<dbReference type="InterPro" id="IPR013083">
    <property type="entry name" value="Znf_RING/FYVE/PHD"/>
</dbReference>
<dbReference type="Gramene" id="EFJ17362">
    <property type="protein sequence ID" value="EFJ17362"/>
    <property type="gene ID" value="SELMODRAFT_421085"/>
</dbReference>
<proteinExistence type="predicted"/>
<organism evidence="8">
    <name type="scientific">Selaginella moellendorffii</name>
    <name type="common">Spikemoss</name>
    <dbReference type="NCBI Taxonomy" id="88036"/>
    <lineage>
        <taxon>Eukaryota</taxon>
        <taxon>Viridiplantae</taxon>
        <taxon>Streptophyta</taxon>
        <taxon>Embryophyta</taxon>
        <taxon>Tracheophyta</taxon>
        <taxon>Lycopodiopsida</taxon>
        <taxon>Selaginellales</taxon>
        <taxon>Selaginellaceae</taxon>
        <taxon>Selaginella</taxon>
    </lineage>
</organism>
<keyword evidence="3 4" id="KW-0862">Zinc</keyword>
<evidence type="ECO:0000256" key="4">
    <source>
        <dbReference type="PROSITE-ProRule" id="PRU00207"/>
    </source>
</evidence>
<keyword evidence="1 4" id="KW-0479">Metal-binding</keyword>
<feature type="region of interest" description="Disordered" evidence="5">
    <location>
        <begin position="151"/>
        <end position="185"/>
    </location>
</feature>
<evidence type="ECO:0000256" key="2">
    <source>
        <dbReference type="ARBA" id="ARBA00022771"/>
    </source>
</evidence>
<dbReference type="STRING" id="88036.D8SE34"/>
<evidence type="ECO:0000256" key="3">
    <source>
        <dbReference type="ARBA" id="ARBA00022833"/>
    </source>
</evidence>
<evidence type="ECO:0000313" key="7">
    <source>
        <dbReference type="EMBL" id="EFJ17362.1"/>
    </source>
</evidence>
<dbReference type="GO" id="GO:0005737">
    <property type="term" value="C:cytoplasm"/>
    <property type="evidence" value="ECO:0000318"/>
    <property type="project" value="GO_Central"/>
</dbReference>
<dbReference type="PANTHER" id="PTHR10131:SF161">
    <property type="entry name" value="F26K24.24 PROTEIN"/>
    <property type="match status" value="1"/>
</dbReference>
<evidence type="ECO:0000259" key="6">
    <source>
        <dbReference type="PROSITE" id="PS50145"/>
    </source>
</evidence>
<sequence>MALHPFAEANPQQPTPIAACLPQLMKEDLQHAHHHHHHHLHELERMSKIPINGKSAWTDAATDVLIDVFEEKWNSLRRGNLKAKNWDEVGAELGNRCGVPKTGDQCRHKIEKLRGKFRQEKVVAVLGQSKWPWYDRLNMMFGGGGGAAAGGGGNNANDKAPADAKSSQEHSAFHRHQHNSHIVDEDGATATTTAPAVGFGVVVSNHQHQHHQQQQQHQHHGLELIEARSVHGMGDDERNDTSYTSQSGKSTDRDETASPRSKSGGGGSRKRGRESSSSDLGAALKYLSETLIKIEECKVELQRDNERVRMEMEARRAQMHEVELKRTEMLIQMELKRTEMLCELELRRTKMQMDLFENLAGRASSRPKRRDLAMAGEEEQKSVVVEEKKEEEELSPIILQECGYYDVEQLHKATGLLLLTLAAACVEKTIGDPFNQPGSVVGDLKRELIESLESQSQQYAGAALGSLSDRVQAPKPMKILQGFLDGFVRSKANLLARVSSRILSNDKKEDKIEEFVGELDRSGAWMVGRREMLARSLLRRIDRSMVAHCEMRFGSSEELAAHKARCALRPTTCTNEGCTDVYSAVQGGGHDARCAFKVLTCEQGCGQSVARADMDRHCVSVCPMKMVTCPFHHVGCVDRLPQGTVEVHCAGNVSSHLLAVLHVLQRLEVGIASQSQRISNLEKALSKAQVPMDGDAAKLELEKIKEESRTLEIPAVDVSKLTANH</sequence>
<name>D8SE34_SELML</name>
<dbReference type="HOGENOM" id="CLU_381928_0_0_1"/>
<evidence type="ECO:0000256" key="1">
    <source>
        <dbReference type="ARBA" id="ARBA00022723"/>
    </source>
</evidence>
<accession>D8SE34</accession>
<dbReference type="Pfam" id="PF13837">
    <property type="entry name" value="Myb_DNA-bind_4"/>
    <property type="match status" value="1"/>
</dbReference>
<keyword evidence="8" id="KW-1185">Reference proteome</keyword>
<dbReference type="InterPro" id="IPR001293">
    <property type="entry name" value="Znf_TRAF"/>
</dbReference>
<dbReference type="Gene3D" id="1.10.10.60">
    <property type="entry name" value="Homeodomain-like"/>
    <property type="match status" value="1"/>
</dbReference>
<dbReference type="InParanoid" id="D8SE34"/>
<gene>
    <name evidence="7" type="ORF">SELMODRAFT_421085</name>
</gene>
<dbReference type="GO" id="GO:0008270">
    <property type="term" value="F:zinc ion binding"/>
    <property type="evidence" value="ECO:0007669"/>
    <property type="project" value="UniProtKB-KW"/>
</dbReference>
<dbReference type="EMBL" id="GL377614">
    <property type="protein sequence ID" value="EFJ17362.1"/>
    <property type="molecule type" value="Genomic_DNA"/>
</dbReference>
<evidence type="ECO:0000313" key="8">
    <source>
        <dbReference type="Proteomes" id="UP000001514"/>
    </source>
</evidence>
<dbReference type="Pfam" id="PF02176">
    <property type="entry name" value="zf-TRAF"/>
    <property type="match status" value="1"/>
</dbReference>
<dbReference type="Proteomes" id="UP000001514">
    <property type="component" value="Unassembled WGS sequence"/>
</dbReference>
<evidence type="ECO:0000256" key="5">
    <source>
        <dbReference type="SAM" id="MobiDB-lite"/>
    </source>
</evidence>
<feature type="region of interest" description="Disordered" evidence="5">
    <location>
        <begin position="233"/>
        <end position="278"/>
    </location>
</feature>
<dbReference type="KEGG" id="smo:SELMODRAFT_421085"/>
<protein>
    <recommendedName>
        <fullName evidence="6">TRAF-type domain-containing protein</fullName>
    </recommendedName>
</protein>
<reference evidence="7 8" key="1">
    <citation type="journal article" date="2011" name="Science">
        <title>The Selaginella genome identifies genetic changes associated with the evolution of vascular plants.</title>
        <authorList>
            <person name="Banks J.A."/>
            <person name="Nishiyama T."/>
            <person name="Hasebe M."/>
            <person name="Bowman J.L."/>
            <person name="Gribskov M."/>
            <person name="dePamphilis C."/>
            <person name="Albert V.A."/>
            <person name="Aono N."/>
            <person name="Aoyama T."/>
            <person name="Ambrose B.A."/>
            <person name="Ashton N.W."/>
            <person name="Axtell M.J."/>
            <person name="Barker E."/>
            <person name="Barker M.S."/>
            <person name="Bennetzen J.L."/>
            <person name="Bonawitz N.D."/>
            <person name="Chapple C."/>
            <person name="Cheng C."/>
            <person name="Correa L.G."/>
            <person name="Dacre M."/>
            <person name="DeBarry J."/>
            <person name="Dreyer I."/>
            <person name="Elias M."/>
            <person name="Engstrom E.M."/>
            <person name="Estelle M."/>
            <person name="Feng L."/>
            <person name="Finet C."/>
            <person name="Floyd S.K."/>
            <person name="Frommer W.B."/>
            <person name="Fujita T."/>
            <person name="Gramzow L."/>
            <person name="Gutensohn M."/>
            <person name="Harholt J."/>
            <person name="Hattori M."/>
            <person name="Heyl A."/>
            <person name="Hirai T."/>
            <person name="Hiwatashi Y."/>
            <person name="Ishikawa M."/>
            <person name="Iwata M."/>
            <person name="Karol K.G."/>
            <person name="Koehler B."/>
            <person name="Kolukisaoglu U."/>
            <person name="Kubo M."/>
            <person name="Kurata T."/>
            <person name="Lalonde S."/>
            <person name="Li K."/>
            <person name="Li Y."/>
            <person name="Litt A."/>
            <person name="Lyons E."/>
            <person name="Manning G."/>
            <person name="Maruyama T."/>
            <person name="Michael T.P."/>
            <person name="Mikami K."/>
            <person name="Miyazaki S."/>
            <person name="Morinaga S."/>
            <person name="Murata T."/>
            <person name="Mueller-Roeber B."/>
            <person name="Nelson D.R."/>
            <person name="Obara M."/>
            <person name="Oguri Y."/>
            <person name="Olmstead R.G."/>
            <person name="Onodera N."/>
            <person name="Petersen B.L."/>
            <person name="Pils B."/>
            <person name="Prigge M."/>
            <person name="Rensing S.A."/>
            <person name="Riano-Pachon D.M."/>
            <person name="Roberts A.W."/>
            <person name="Sato Y."/>
            <person name="Scheller H.V."/>
            <person name="Schulz B."/>
            <person name="Schulz C."/>
            <person name="Shakirov E.V."/>
            <person name="Shibagaki N."/>
            <person name="Shinohara N."/>
            <person name="Shippen D.E."/>
            <person name="Soerensen I."/>
            <person name="Sotooka R."/>
            <person name="Sugimoto N."/>
            <person name="Sugita M."/>
            <person name="Sumikawa N."/>
            <person name="Tanurdzic M."/>
            <person name="Theissen G."/>
            <person name="Ulvskov P."/>
            <person name="Wakazuki S."/>
            <person name="Weng J.K."/>
            <person name="Willats W.W."/>
            <person name="Wipf D."/>
            <person name="Wolf P.G."/>
            <person name="Yang L."/>
            <person name="Zimmer A.D."/>
            <person name="Zhu Q."/>
            <person name="Mitros T."/>
            <person name="Hellsten U."/>
            <person name="Loque D."/>
            <person name="Otillar R."/>
            <person name="Salamov A."/>
            <person name="Schmutz J."/>
            <person name="Shapiro H."/>
            <person name="Lindquist E."/>
            <person name="Lucas S."/>
            <person name="Rokhsar D."/>
            <person name="Grigoriev I.V."/>
        </authorList>
    </citation>
    <scope>NUCLEOTIDE SEQUENCE [LARGE SCALE GENOMIC DNA]</scope>
</reference>
<dbReference type="PROSITE" id="PS50145">
    <property type="entry name" value="ZF_TRAF"/>
    <property type="match status" value="1"/>
</dbReference>
<dbReference type="PANTHER" id="PTHR10131">
    <property type="entry name" value="TNF RECEPTOR ASSOCIATED FACTOR"/>
    <property type="match status" value="1"/>
</dbReference>
<feature type="compositionally biased region" description="Basic and acidic residues" evidence="5">
    <location>
        <begin position="160"/>
        <end position="172"/>
    </location>
</feature>
<keyword evidence="2 4" id="KW-0863">Zinc-finger</keyword>
<dbReference type="InterPro" id="IPR044822">
    <property type="entry name" value="Myb_DNA-bind_4"/>
</dbReference>
<dbReference type="AlphaFoldDB" id="D8SE34"/>